<comment type="caution">
    <text evidence="10">The sequence shown here is derived from an EMBL/GenBank/DDBJ whole genome shotgun (WGS) entry which is preliminary data.</text>
</comment>
<dbReference type="InterPro" id="IPR045275">
    <property type="entry name" value="MscS_archaea/bacteria_type"/>
</dbReference>
<feature type="transmembrane region" description="Helical" evidence="7">
    <location>
        <begin position="52"/>
        <end position="73"/>
    </location>
</feature>
<keyword evidence="4 7" id="KW-0812">Transmembrane</keyword>
<dbReference type="PANTHER" id="PTHR30221:SF1">
    <property type="entry name" value="SMALL-CONDUCTANCE MECHANOSENSITIVE CHANNEL"/>
    <property type="match status" value="1"/>
</dbReference>
<evidence type="ECO:0000256" key="6">
    <source>
        <dbReference type="ARBA" id="ARBA00023136"/>
    </source>
</evidence>
<dbReference type="Gene3D" id="3.30.70.100">
    <property type="match status" value="1"/>
</dbReference>
<proteinExistence type="inferred from homology"/>
<keyword evidence="6 7" id="KW-0472">Membrane</keyword>
<keyword evidence="11" id="KW-1185">Reference proteome</keyword>
<gene>
    <name evidence="10" type="ORF">DW747_00100</name>
</gene>
<dbReference type="SUPFAM" id="SSF82861">
    <property type="entry name" value="Mechanosensitive channel protein MscS (YggB), transmembrane region"/>
    <property type="match status" value="1"/>
</dbReference>
<dbReference type="OrthoDB" id="9809206at2"/>
<protein>
    <submittedName>
        <fullName evidence="10">Mechanosensitive ion channel family protein</fullName>
    </submittedName>
</protein>
<evidence type="ECO:0000313" key="10">
    <source>
        <dbReference type="EMBL" id="RGC50950.1"/>
    </source>
</evidence>
<dbReference type="Pfam" id="PF00924">
    <property type="entry name" value="MS_channel_2nd"/>
    <property type="match status" value="1"/>
</dbReference>
<dbReference type="PANTHER" id="PTHR30221">
    <property type="entry name" value="SMALL-CONDUCTANCE MECHANOSENSITIVE CHANNEL"/>
    <property type="match status" value="1"/>
</dbReference>
<dbReference type="SUPFAM" id="SSF82689">
    <property type="entry name" value="Mechanosensitive channel protein MscS (YggB), C-terminal domain"/>
    <property type="match status" value="1"/>
</dbReference>
<feature type="domain" description="Mechanosensitive ion channel MscS" evidence="8">
    <location>
        <begin position="143"/>
        <end position="210"/>
    </location>
</feature>
<dbReference type="InterPro" id="IPR011066">
    <property type="entry name" value="MscS_channel_C_sf"/>
</dbReference>
<feature type="domain" description="Mechanosensitive ion channel MscS C-terminal" evidence="9">
    <location>
        <begin position="217"/>
        <end position="298"/>
    </location>
</feature>
<evidence type="ECO:0000259" key="9">
    <source>
        <dbReference type="Pfam" id="PF21082"/>
    </source>
</evidence>
<dbReference type="GO" id="GO:0008381">
    <property type="term" value="F:mechanosensitive monoatomic ion channel activity"/>
    <property type="evidence" value="ECO:0007669"/>
    <property type="project" value="InterPro"/>
</dbReference>
<evidence type="ECO:0000256" key="7">
    <source>
        <dbReference type="SAM" id="Phobius"/>
    </source>
</evidence>
<evidence type="ECO:0000256" key="5">
    <source>
        <dbReference type="ARBA" id="ARBA00022989"/>
    </source>
</evidence>
<evidence type="ECO:0000256" key="1">
    <source>
        <dbReference type="ARBA" id="ARBA00004651"/>
    </source>
</evidence>
<accession>A0A3E2XRH2</accession>
<dbReference type="GO" id="GO:0005886">
    <property type="term" value="C:plasma membrane"/>
    <property type="evidence" value="ECO:0007669"/>
    <property type="project" value="UniProtKB-SubCell"/>
</dbReference>
<dbReference type="InterPro" id="IPR023408">
    <property type="entry name" value="MscS_beta-dom_sf"/>
</dbReference>
<evidence type="ECO:0000259" key="8">
    <source>
        <dbReference type="Pfam" id="PF00924"/>
    </source>
</evidence>
<dbReference type="AlphaFoldDB" id="A0A3E2XRH2"/>
<keyword evidence="5 7" id="KW-1133">Transmembrane helix</keyword>
<dbReference type="InterPro" id="IPR010920">
    <property type="entry name" value="LSM_dom_sf"/>
</dbReference>
<comment type="subcellular location">
    <subcellularLocation>
        <location evidence="1">Cell membrane</location>
        <topology evidence="1">Multi-pass membrane protein</topology>
    </subcellularLocation>
</comment>
<evidence type="ECO:0000313" key="11">
    <source>
        <dbReference type="Proteomes" id="UP000261231"/>
    </source>
</evidence>
<dbReference type="InterPro" id="IPR049278">
    <property type="entry name" value="MS_channel_C"/>
</dbReference>
<dbReference type="Proteomes" id="UP000261231">
    <property type="component" value="Unassembled WGS sequence"/>
</dbReference>
<feature type="transmembrane region" description="Helical" evidence="7">
    <location>
        <begin position="127"/>
        <end position="155"/>
    </location>
</feature>
<dbReference type="SUPFAM" id="SSF50182">
    <property type="entry name" value="Sm-like ribonucleoproteins"/>
    <property type="match status" value="1"/>
</dbReference>
<reference evidence="10 11" key="1">
    <citation type="submission" date="2018-08" db="EMBL/GenBank/DDBJ databases">
        <title>A genome reference for cultivated species of the human gut microbiota.</title>
        <authorList>
            <person name="Zou Y."/>
            <person name="Xue W."/>
            <person name="Luo G."/>
        </authorList>
    </citation>
    <scope>NUCLEOTIDE SEQUENCE [LARGE SCALE GENOMIC DNA]</scope>
    <source>
        <strain evidence="10 11">AM28-39</strain>
    </source>
</reference>
<dbReference type="Pfam" id="PF05552">
    <property type="entry name" value="MS_channel_1st_1"/>
    <property type="match status" value="1"/>
</dbReference>
<dbReference type="EMBL" id="QVFD01000001">
    <property type="protein sequence ID" value="RGC50950.1"/>
    <property type="molecule type" value="Genomic_DNA"/>
</dbReference>
<dbReference type="Pfam" id="PF21082">
    <property type="entry name" value="MS_channel_3rd"/>
    <property type="match status" value="1"/>
</dbReference>
<name>A0A3E2XRH2_9FIRM</name>
<dbReference type="InterPro" id="IPR008910">
    <property type="entry name" value="MSC_TM_helix"/>
</dbReference>
<dbReference type="Gene3D" id="2.30.30.60">
    <property type="match status" value="1"/>
</dbReference>
<organism evidence="10 11">
    <name type="scientific">Coprococcus catus</name>
    <dbReference type="NCBI Taxonomy" id="116085"/>
    <lineage>
        <taxon>Bacteria</taxon>
        <taxon>Bacillati</taxon>
        <taxon>Bacillota</taxon>
        <taxon>Clostridia</taxon>
        <taxon>Lachnospirales</taxon>
        <taxon>Lachnospiraceae</taxon>
        <taxon>Coprococcus</taxon>
    </lineage>
</organism>
<evidence type="ECO:0000256" key="4">
    <source>
        <dbReference type="ARBA" id="ARBA00022692"/>
    </source>
</evidence>
<dbReference type="Gene3D" id="1.10.287.1260">
    <property type="match status" value="1"/>
</dbReference>
<comment type="similarity">
    <text evidence="2">Belongs to the MscS (TC 1.A.23) family.</text>
</comment>
<feature type="transmembrane region" description="Helical" evidence="7">
    <location>
        <begin position="94"/>
        <end position="115"/>
    </location>
</feature>
<dbReference type="InterPro" id="IPR006685">
    <property type="entry name" value="MscS_channel_2nd"/>
</dbReference>
<evidence type="ECO:0000256" key="3">
    <source>
        <dbReference type="ARBA" id="ARBA00022475"/>
    </source>
</evidence>
<keyword evidence="3" id="KW-1003">Cell membrane</keyword>
<dbReference type="InterPro" id="IPR011014">
    <property type="entry name" value="MscS_channel_TM-2"/>
</dbReference>
<sequence length="312" mass="34838">MQFQSEGENAHLLSFFQKRRLLMHILVSTTTASDLTETAEQSIDYLQKIVDYMISKAHILISALIILIVGWYLTKFICKLVRHSLDKTRLDASVTSFINSLTKFGLRALLAIIVINKLGVDTTSLIALLTSASLAIGLAVQGSLANFAGGVLLLIMKPFVVGDYIDDGNGHEGTVMSIEIIYTRLLTANNEMVCIPNGKLADSSVTNLTHQENRRLDFPVSISYDENIDRVRTVLLKVAAGCPTLSKFKEPFVFVDDFDSSSVRVVLRVWALTDKYWDTRFEIREAIKKAFDAEGIEIPYDHMDVNLVNSEK</sequence>
<evidence type="ECO:0000256" key="2">
    <source>
        <dbReference type="ARBA" id="ARBA00008017"/>
    </source>
</evidence>